<evidence type="ECO:0000313" key="17">
    <source>
        <dbReference type="Proteomes" id="UP001501468"/>
    </source>
</evidence>
<dbReference type="NCBIfam" id="NF008759">
    <property type="entry name" value="PRK11790.1"/>
    <property type="match status" value="1"/>
</dbReference>
<dbReference type="PROSITE" id="PS00671">
    <property type="entry name" value="D_2_HYDROXYACID_DH_3"/>
    <property type="match status" value="1"/>
</dbReference>
<dbReference type="SUPFAM" id="SSF52283">
    <property type="entry name" value="Formate/glycerate dehydrogenase catalytic domain-like"/>
    <property type="match status" value="1"/>
</dbReference>
<evidence type="ECO:0000256" key="13">
    <source>
        <dbReference type="RuleBase" id="RU003719"/>
    </source>
</evidence>
<protein>
    <recommendedName>
        <fullName evidence="6">D-3-phosphoglycerate dehydrogenase</fullName>
        <ecNumber evidence="4">1.1.1.399</ecNumber>
        <ecNumber evidence="5">1.1.1.95</ecNumber>
    </recommendedName>
    <alternativeName>
        <fullName evidence="10">2-oxoglutarate reductase</fullName>
    </alternativeName>
</protein>
<dbReference type="EC" id="1.1.1.399" evidence="4"/>
<dbReference type="Gene3D" id="3.30.70.260">
    <property type="match status" value="1"/>
</dbReference>
<accession>A0ABP7DDD1</accession>
<organism evidence="16 17">
    <name type="scientific">Terrabacter ginsenosidimutans</name>
    <dbReference type="NCBI Taxonomy" id="490575"/>
    <lineage>
        <taxon>Bacteria</taxon>
        <taxon>Bacillati</taxon>
        <taxon>Actinomycetota</taxon>
        <taxon>Actinomycetes</taxon>
        <taxon>Micrococcales</taxon>
        <taxon>Intrasporangiaceae</taxon>
        <taxon>Terrabacter</taxon>
    </lineage>
</organism>
<dbReference type="SUPFAM" id="SSF51735">
    <property type="entry name" value="NAD(P)-binding Rossmann-fold domains"/>
    <property type="match status" value="1"/>
</dbReference>
<dbReference type="EMBL" id="BAABDC010000002">
    <property type="protein sequence ID" value="GAA3702958.1"/>
    <property type="molecule type" value="Genomic_DNA"/>
</dbReference>
<evidence type="ECO:0000259" key="15">
    <source>
        <dbReference type="PROSITE" id="PS51671"/>
    </source>
</evidence>
<keyword evidence="9" id="KW-0028">Amino-acid biosynthesis</keyword>
<evidence type="ECO:0000256" key="4">
    <source>
        <dbReference type="ARBA" id="ARBA00013001"/>
    </source>
</evidence>
<keyword evidence="9" id="KW-0718">Serine biosynthesis</keyword>
<keyword evidence="8" id="KW-0520">NAD</keyword>
<evidence type="ECO:0000256" key="14">
    <source>
        <dbReference type="SAM" id="MobiDB-lite"/>
    </source>
</evidence>
<feature type="region of interest" description="Disordered" evidence="14">
    <location>
        <begin position="1"/>
        <end position="26"/>
    </location>
</feature>
<dbReference type="CDD" id="cd12176">
    <property type="entry name" value="PGDH_3"/>
    <property type="match status" value="1"/>
</dbReference>
<dbReference type="Proteomes" id="UP001501468">
    <property type="component" value="Unassembled WGS sequence"/>
</dbReference>
<evidence type="ECO:0000256" key="7">
    <source>
        <dbReference type="ARBA" id="ARBA00023002"/>
    </source>
</evidence>
<dbReference type="PANTHER" id="PTHR42789:SF1">
    <property type="entry name" value="D-ISOMER SPECIFIC 2-HYDROXYACID DEHYDROGENASE FAMILY PROTEIN (AFU_ORTHOLOGUE AFUA_6G10090)"/>
    <property type="match status" value="1"/>
</dbReference>
<comment type="function">
    <text evidence="1">Catalyzes the reversible oxidation of 3-phospho-D-glycerate to 3-phosphonooxypyruvate, the first step of the phosphorylated L-serine biosynthesis pathway. Also catalyzes the reversible oxidation of 2-hydroxyglutarate to 2-oxoglutarate.</text>
</comment>
<sequence length="434" mass="46719">MRQPEERHDHEPAVPDGPIEKHDDDDKEKTRVKVLLLENVHAVAQETFRRHGFDVELRTGSLGEAELIEALQGVSVVGIRSNTKVTRAVLDAAPDLRAIGCFCIGTNQVDLAHATKLGIGVFNAPFSNTRSVVELVIGEILALARRLPEKTQRMHDGVWDKSAKGAYETRGRTLGIVGYGNIGTQLSNMAEAIGMRVAFFDTADRLAHGNAQRMGSLEELLEESDVVSLHVDGRPGNAGLFGAEQFARMKPGSVFINASRGMVVDDLALREHILSGHLSGAAIDVFPVEPKAQGDLFESPLRGLDNVILTPHVGGSTEEAQEEIGTFVSSKLCAYILDGATALSVNLPDVAPAPREGSFRIALLHRNVPGVLATINRTLAEAGANVIGQSLATRGEFGYVVTDTDDHVTPETLASLRHVAEGLHLETWHQDAAE</sequence>
<dbReference type="CDD" id="cd04901">
    <property type="entry name" value="ACT_3PGDH"/>
    <property type="match status" value="1"/>
</dbReference>
<evidence type="ECO:0000256" key="11">
    <source>
        <dbReference type="ARBA" id="ARBA00048126"/>
    </source>
</evidence>
<comment type="catalytic activity">
    <reaction evidence="11">
        <text>(R)-2-hydroxyglutarate + NAD(+) = 2-oxoglutarate + NADH + H(+)</text>
        <dbReference type="Rhea" id="RHEA:49612"/>
        <dbReference type="ChEBI" id="CHEBI:15378"/>
        <dbReference type="ChEBI" id="CHEBI:15801"/>
        <dbReference type="ChEBI" id="CHEBI:16810"/>
        <dbReference type="ChEBI" id="CHEBI:57540"/>
        <dbReference type="ChEBI" id="CHEBI:57945"/>
        <dbReference type="EC" id="1.1.1.399"/>
    </reaction>
</comment>
<keyword evidence="7 13" id="KW-0560">Oxidoreductase</keyword>
<comment type="caution">
    <text evidence="16">The sequence shown here is derived from an EMBL/GenBank/DDBJ whole genome shotgun (WGS) entry which is preliminary data.</text>
</comment>
<dbReference type="PROSITE" id="PS51671">
    <property type="entry name" value="ACT"/>
    <property type="match status" value="1"/>
</dbReference>
<dbReference type="Gene3D" id="3.40.50.720">
    <property type="entry name" value="NAD(P)-binding Rossmann-like Domain"/>
    <property type="match status" value="2"/>
</dbReference>
<dbReference type="PANTHER" id="PTHR42789">
    <property type="entry name" value="D-ISOMER SPECIFIC 2-HYDROXYACID DEHYDROGENASE FAMILY PROTEIN (AFU_ORTHOLOGUE AFUA_6G10090)"/>
    <property type="match status" value="1"/>
</dbReference>
<gene>
    <name evidence="16" type="primary">serA_2</name>
    <name evidence="16" type="ORF">GCM10022399_19270</name>
</gene>
<dbReference type="SUPFAM" id="SSF55021">
    <property type="entry name" value="ACT-like"/>
    <property type="match status" value="1"/>
</dbReference>
<proteinExistence type="inferred from homology"/>
<evidence type="ECO:0000256" key="6">
    <source>
        <dbReference type="ARBA" id="ARBA00021582"/>
    </source>
</evidence>
<dbReference type="InterPro" id="IPR036291">
    <property type="entry name" value="NAD(P)-bd_dom_sf"/>
</dbReference>
<dbReference type="InterPro" id="IPR029753">
    <property type="entry name" value="D-isomer_DH_CS"/>
</dbReference>
<evidence type="ECO:0000256" key="3">
    <source>
        <dbReference type="ARBA" id="ARBA00005854"/>
    </source>
</evidence>
<evidence type="ECO:0000256" key="1">
    <source>
        <dbReference type="ARBA" id="ARBA00003800"/>
    </source>
</evidence>
<comment type="catalytic activity">
    <reaction evidence="12">
        <text>(2R)-3-phosphoglycerate + NAD(+) = 3-phosphooxypyruvate + NADH + H(+)</text>
        <dbReference type="Rhea" id="RHEA:12641"/>
        <dbReference type="ChEBI" id="CHEBI:15378"/>
        <dbReference type="ChEBI" id="CHEBI:18110"/>
        <dbReference type="ChEBI" id="CHEBI:57540"/>
        <dbReference type="ChEBI" id="CHEBI:57945"/>
        <dbReference type="ChEBI" id="CHEBI:58272"/>
        <dbReference type="EC" id="1.1.1.95"/>
    </reaction>
</comment>
<evidence type="ECO:0000313" key="16">
    <source>
        <dbReference type="EMBL" id="GAA3702958.1"/>
    </source>
</evidence>
<reference evidence="17" key="1">
    <citation type="journal article" date="2019" name="Int. J. Syst. Evol. Microbiol.">
        <title>The Global Catalogue of Microorganisms (GCM) 10K type strain sequencing project: providing services to taxonomists for standard genome sequencing and annotation.</title>
        <authorList>
            <consortium name="The Broad Institute Genomics Platform"/>
            <consortium name="The Broad Institute Genome Sequencing Center for Infectious Disease"/>
            <person name="Wu L."/>
            <person name="Ma J."/>
        </authorList>
    </citation>
    <scope>NUCLEOTIDE SEQUENCE [LARGE SCALE GENOMIC DNA]</scope>
    <source>
        <strain evidence="17">JCM 17125</strain>
    </source>
</reference>
<feature type="domain" description="ACT" evidence="15">
    <location>
        <begin position="360"/>
        <end position="434"/>
    </location>
</feature>
<comment type="pathway">
    <text evidence="2">Amino-acid biosynthesis; L-serine biosynthesis; L-serine from 3-phospho-D-glycerate: step 1/3.</text>
</comment>
<dbReference type="Pfam" id="PF02826">
    <property type="entry name" value="2-Hacid_dh_C"/>
    <property type="match status" value="1"/>
</dbReference>
<evidence type="ECO:0000256" key="10">
    <source>
        <dbReference type="ARBA" id="ARBA00030455"/>
    </source>
</evidence>
<evidence type="ECO:0000256" key="2">
    <source>
        <dbReference type="ARBA" id="ARBA00005216"/>
    </source>
</evidence>
<dbReference type="InterPro" id="IPR045865">
    <property type="entry name" value="ACT-like_dom_sf"/>
</dbReference>
<evidence type="ECO:0000256" key="12">
    <source>
        <dbReference type="ARBA" id="ARBA00048731"/>
    </source>
</evidence>
<dbReference type="InterPro" id="IPR006140">
    <property type="entry name" value="D-isomer_DH_NAD-bd"/>
</dbReference>
<dbReference type="EC" id="1.1.1.95" evidence="5"/>
<keyword evidence="17" id="KW-1185">Reference proteome</keyword>
<dbReference type="InterPro" id="IPR050857">
    <property type="entry name" value="D-2-hydroxyacid_DH"/>
</dbReference>
<evidence type="ECO:0000256" key="9">
    <source>
        <dbReference type="ARBA" id="ARBA00023299"/>
    </source>
</evidence>
<dbReference type="InterPro" id="IPR002912">
    <property type="entry name" value="ACT_dom"/>
</dbReference>
<evidence type="ECO:0000256" key="8">
    <source>
        <dbReference type="ARBA" id="ARBA00023027"/>
    </source>
</evidence>
<dbReference type="InterPro" id="IPR006139">
    <property type="entry name" value="D-isomer_2_OHA_DH_cat_dom"/>
</dbReference>
<dbReference type="Pfam" id="PF00389">
    <property type="entry name" value="2-Hacid_dh"/>
    <property type="match status" value="1"/>
</dbReference>
<comment type="similarity">
    <text evidence="3 13">Belongs to the D-isomer specific 2-hydroxyacid dehydrogenase family.</text>
</comment>
<evidence type="ECO:0000256" key="5">
    <source>
        <dbReference type="ARBA" id="ARBA00013143"/>
    </source>
</evidence>
<dbReference type="RefSeq" id="WP_344944942.1">
    <property type="nucleotide sequence ID" value="NZ_BAABDC010000002.1"/>
</dbReference>
<name>A0ABP7DDD1_9MICO</name>